<feature type="chain" id="PRO_5035863594" evidence="1">
    <location>
        <begin position="20"/>
        <end position="95"/>
    </location>
</feature>
<sequence>MRRFCAIVFVLVLIHTTLCNVVSVAKDTSLVGDEGDVAVPVENVQSLANEVKATDESTCAKVGEFCMGPEGCCSKACLGFLKRCVSGRKGDIDEE</sequence>
<gene>
    <name evidence="2" type="ORF">APLA_LOCUS5919</name>
</gene>
<evidence type="ECO:0000313" key="2">
    <source>
        <dbReference type="EMBL" id="CAB3235094.1"/>
    </source>
</evidence>
<proteinExistence type="predicted"/>
<feature type="signal peptide" evidence="1">
    <location>
        <begin position="1"/>
        <end position="19"/>
    </location>
</feature>
<keyword evidence="3" id="KW-1185">Reference proteome</keyword>
<organism evidence="2 3">
    <name type="scientific">Arctia plantaginis</name>
    <name type="common">Wood tiger moth</name>
    <name type="synonym">Phalaena plantaginis</name>
    <dbReference type="NCBI Taxonomy" id="874455"/>
    <lineage>
        <taxon>Eukaryota</taxon>
        <taxon>Metazoa</taxon>
        <taxon>Ecdysozoa</taxon>
        <taxon>Arthropoda</taxon>
        <taxon>Hexapoda</taxon>
        <taxon>Insecta</taxon>
        <taxon>Pterygota</taxon>
        <taxon>Neoptera</taxon>
        <taxon>Endopterygota</taxon>
        <taxon>Lepidoptera</taxon>
        <taxon>Glossata</taxon>
        <taxon>Ditrysia</taxon>
        <taxon>Noctuoidea</taxon>
        <taxon>Erebidae</taxon>
        <taxon>Arctiinae</taxon>
        <taxon>Arctia</taxon>
    </lineage>
</organism>
<evidence type="ECO:0000256" key="1">
    <source>
        <dbReference type="SAM" id="SignalP"/>
    </source>
</evidence>
<dbReference type="OrthoDB" id="7211176at2759"/>
<dbReference type="AlphaFoldDB" id="A0A8S0ZSR4"/>
<evidence type="ECO:0000313" key="3">
    <source>
        <dbReference type="Proteomes" id="UP000494106"/>
    </source>
</evidence>
<dbReference type="Proteomes" id="UP000494106">
    <property type="component" value="Unassembled WGS sequence"/>
</dbReference>
<dbReference type="EMBL" id="CADEBC010000485">
    <property type="protein sequence ID" value="CAB3235094.1"/>
    <property type="molecule type" value="Genomic_DNA"/>
</dbReference>
<keyword evidence="1" id="KW-0732">Signal</keyword>
<protein>
    <submittedName>
        <fullName evidence="2">Uncharacterized protein</fullName>
    </submittedName>
</protein>
<reference evidence="2 3" key="1">
    <citation type="submission" date="2020-04" db="EMBL/GenBank/DDBJ databases">
        <authorList>
            <person name="Wallbank WR R."/>
            <person name="Pardo Diaz C."/>
            <person name="Kozak K."/>
            <person name="Martin S."/>
            <person name="Jiggins C."/>
            <person name="Moest M."/>
            <person name="Warren A I."/>
            <person name="Byers J.R.P. K."/>
            <person name="Montejo-Kovacevich G."/>
            <person name="Yen C E."/>
        </authorList>
    </citation>
    <scope>NUCLEOTIDE SEQUENCE [LARGE SCALE GENOMIC DNA]</scope>
</reference>
<name>A0A8S0ZSR4_ARCPL</name>
<accession>A0A8S0ZSR4</accession>
<comment type="caution">
    <text evidence="2">The sequence shown here is derived from an EMBL/GenBank/DDBJ whole genome shotgun (WGS) entry which is preliminary data.</text>
</comment>